<evidence type="ECO:0000313" key="3">
    <source>
        <dbReference type="EMBL" id="KFZ38902.1"/>
    </source>
</evidence>
<dbReference type="STRING" id="1515746.HR45_00400"/>
<dbReference type="SUPFAM" id="SSF48452">
    <property type="entry name" value="TPR-like"/>
    <property type="match status" value="3"/>
</dbReference>
<name>A0A094JIA3_9GAMM</name>
<evidence type="ECO:0008006" key="5">
    <source>
        <dbReference type="Google" id="ProtNLM"/>
    </source>
</evidence>
<dbReference type="InterPro" id="IPR011990">
    <property type="entry name" value="TPR-like_helical_dom_sf"/>
</dbReference>
<dbReference type="PROSITE" id="PS50005">
    <property type="entry name" value="TPR"/>
    <property type="match status" value="1"/>
</dbReference>
<keyword evidence="4" id="KW-1185">Reference proteome</keyword>
<organism evidence="3 4">
    <name type="scientific">Shewanella mangrovi</name>
    <dbReference type="NCBI Taxonomy" id="1515746"/>
    <lineage>
        <taxon>Bacteria</taxon>
        <taxon>Pseudomonadati</taxon>
        <taxon>Pseudomonadota</taxon>
        <taxon>Gammaproteobacteria</taxon>
        <taxon>Alteromonadales</taxon>
        <taxon>Shewanellaceae</taxon>
        <taxon>Shewanella</taxon>
    </lineage>
</organism>
<protein>
    <recommendedName>
        <fullName evidence="5">Tetratricopeptide repeat protein</fullName>
    </recommendedName>
</protein>
<dbReference type="EMBL" id="JPEO01000001">
    <property type="protein sequence ID" value="KFZ38902.1"/>
    <property type="molecule type" value="Genomic_DNA"/>
</dbReference>
<sequence length="2024" mass="223716">MRFQLKPLVLALTLAAGYLPSLHAAEVNDIAAQLTHAQPATLNTINQQYSHALVAGTSAAALLEALQQQLTQTMSAESKANVYLSMAVIRWHQGDISQAQRALSHSLAAETNAQNLALAAALADATGDKTNAIKQYQQLLSMTTDAALQQQVALKIALLRGDQSALNVYAKQYPQQRLAVAAIMALQHQPKLASNLASDVATLNVSERLTLADWQLAAAQYQQAAQSAWTAYQQADNDADRRYALSLYIEAWRDAGDLHAAADGLANAKQAPLVTDVRLDLLLELGQYDAALALIDRLDTNGQTPALQARRASILALANRPKALQAEYQHQIAAQPQQLAGYDGLAAQYINQGQTDKAIAVYQQLAQHNPHNLPLLLQAAKRMIAMGLSDAAIALMRQHASDATAQLSLQQFLFETYLNKGDNDAAAKVLATLNQQLAPDSLQRLTLAENYERLLQPKKALACLVALEKQRGNLGYDQQLHLASLAYSTGDKAQALTRWQQLWQHTKLPARRNFLENRIVEVAKQLGSLEHMAATLARAIQADHASQQDVDLLVGLYLAQHQGDKAIAAVESFAKQHQLSDSARLQQLAAIYGHEQDYSQLNRVWRQLAELDRNNAAQYWQQITLNSLRNNVFEQQEPAKGMTPKQQRAEQVDALLKQLNQHGEQVDHQFAAGLYAIAGLSEQAIAEYQQALAEQPDNSDNLLQLVELLKQQQQIPQAASLLQLQLLSASSDGQFAAVDGLLNLFSAGEDGLPEQAQLYGEQVLQWLQRRLFENLVNQREPSRVLLSLADLGQQQGDFALSEQANRQLLAMSPNQRAAVLRAMISQYSGAAEPDVSSGPAIGDNAKKLQFGRRLLAMQQQFPPSLYSDLGKSLLADGDVLGAERAFSMMVDIPGIVNVKQQKGDAYADAGYDQRALTYFQQALVTEQNNLSLLLNTAILEQQLGETQVANHWYWQGLNTLLQKQSLQSDGQADAIFSDFHRYFDALAEGLLLTWPQDATQVKQLNHALTQLFTDTLTQTQPYIDNQTPLSALPRLHAVVELGQKVAAFDGDMSLAREFDNALLPLLANDSNLQQNRQNYWHYRGQPLQSVQLDAARWPLAALASAAKATDNFPLQLMLLIQHQDWPELRHVAEQVVAASHSNSLDPREQLLKSQYYFLMQQAYDHMPLATFTTALWPTLMQVDNAELVRFQLLRYKPQMFNAIQQQLGQPLLANQRIVDLLLTNFNAPLPYGLHATGSDTEFNHLLIKRLSSDELITFFGQLQQLYEQQKRQLPIQPMVQTALLQRPLTAAQQQSIEPQLLRSVLYAPNGKNSAAAIVASMLLLDVQPQNRDLLLKVAQQIVQQRPDTQQMLPFLQQYFADDLTAAYQTLMQLRQDVGRGLGYDFTQPLVRQYLSAQRQQAIATFMAQTQVSSADAVDFYQTIVANDDSPQQQLGYLQHLHQLQPDNPLFTSELLKALWQQQAYPAFCQVLQRWQQRTPSADNQRLLQFAQAVADAPQAAPVTSLSVDELVAWLNKSASNAVGISHLYGAVFQQYATVYPNDALVQQLKQRQGAQQVMTPQQASINLHRLAHLYAKAPQQAVAVLGTMWRNAMAGRKQFGSVNLSRDELLQFRFDLDGNSIGLVPVNTATELATSFAKPQPVDLLTVMAHLPEASQMFEAWLRALPDEQQQYQQRLYQLIIAGWQQQGVLATKISELWQQAATSPLSGHQLQLLASGLSAAKSPLTEPQLMQLTHASEQLLIMPVSLQMQLSRLFAGAGDSQTAAQLLQAAVWQLNYPPLTQASRMAAMQPDAANMQTVIDVLATWPDKTAATKALPQVLTTMMVGKDLDGASRMLWQSFVASAAAKVSGQGSLSLLKQQFPEVLVAAEQPSASVALQLSVSSVYLAAGEQAAAQTLLQGALSYQAPDQQWSHYDRDKAQLAVTLLGNIRGRIDDDIIMPWLMAYVDDADMSRLTALLETVANAKTKTSTLHGESWTSLLLLTAQRLRDNGQGAQAQQLLQQALRHKDSSPLLQQALNTLQNNH</sequence>
<proteinExistence type="predicted"/>
<feature type="repeat" description="TPR" evidence="1">
    <location>
        <begin position="339"/>
        <end position="372"/>
    </location>
</feature>
<feature type="signal peptide" evidence="2">
    <location>
        <begin position="1"/>
        <end position="24"/>
    </location>
</feature>
<accession>A0A094JIA3</accession>
<feature type="chain" id="PRO_5001906008" description="Tetratricopeptide repeat protein" evidence="2">
    <location>
        <begin position="25"/>
        <end position="2024"/>
    </location>
</feature>
<dbReference type="RefSeq" id="WP_037438602.1">
    <property type="nucleotide sequence ID" value="NZ_JPEO01000001.1"/>
</dbReference>
<comment type="caution">
    <text evidence="3">The sequence shown here is derived from an EMBL/GenBank/DDBJ whole genome shotgun (WGS) entry which is preliminary data.</text>
</comment>
<dbReference type="OrthoDB" id="188778at2"/>
<dbReference type="Gene3D" id="1.25.40.10">
    <property type="entry name" value="Tetratricopeptide repeat domain"/>
    <property type="match status" value="2"/>
</dbReference>
<keyword evidence="2" id="KW-0732">Signal</keyword>
<evidence type="ECO:0000256" key="1">
    <source>
        <dbReference type="PROSITE-ProRule" id="PRU00339"/>
    </source>
</evidence>
<dbReference type="Proteomes" id="UP000029264">
    <property type="component" value="Unassembled WGS sequence"/>
</dbReference>
<keyword evidence="1" id="KW-0802">TPR repeat</keyword>
<reference evidence="3 4" key="1">
    <citation type="submission" date="2014-06" db="EMBL/GenBank/DDBJ databases">
        <title>Shewanella sp. YQH10.</title>
        <authorList>
            <person name="Liu Y."/>
            <person name="Zeng R."/>
        </authorList>
    </citation>
    <scope>NUCLEOTIDE SEQUENCE [LARGE SCALE GENOMIC DNA]</scope>
    <source>
        <strain evidence="3 4">YQH10</strain>
    </source>
</reference>
<dbReference type="InterPro" id="IPR019734">
    <property type="entry name" value="TPR_rpt"/>
</dbReference>
<evidence type="ECO:0000256" key="2">
    <source>
        <dbReference type="SAM" id="SignalP"/>
    </source>
</evidence>
<evidence type="ECO:0000313" key="4">
    <source>
        <dbReference type="Proteomes" id="UP000029264"/>
    </source>
</evidence>
<gene>
    <name evidence="3" type="ORF">HR45_00400</name>
</gene>
<dbReference type="SMART" id="SM00028">
    <property type="entry name" value="TPR"/>
    <property type="match status" value="5"/>
</dbReference>
<dbReference type="Pfam" id="PF14559">
    <property type="entry name" value="TPR_19"/>
    <property type="match status" value="1"/>
</dbReference>